<dbReference type="GO" id="GO:0005737">
    <property type="term" value="C:cytoplasm"/>
    <property type="evidence" value="ECO:0007669"/>
    <property type="project" value="TreeGrafter"/>
</dbReference>
<dbReference type="GO" id="GO:0005096">
    <property type="term" value="F:GTPase activator activity"/>
    <property type="evidence" value="ECO:0007669"/>
    <property type="project" value="TreeGrafter"/>
</dbReference>
<dbReference type="Gene3D" id="1.10.167.10">
    <property type="entry name" value="Regulator of G-protein Signalling 4, domain 2"/>
    <property type="match status" value="1"/>
</dbReference>
<accession>T1GF14</accession>
<dbReference type="GO" id="GO:0043005">
    <property type="term" value="C:neuron projection"/>
    <property type="evidence" value="ECO:0007669"/>
    <property type="project" value="TreeGrafter"/>
</dbReference>
<dbReference type="STRING" id="36166.T1GF14"/>
<dbReference type="InterPro" id="IPR047016">
    <property type="entry name" value="RGS6/7/9/11"/>
</dbReference>
<dbReference type="SUPFAM" id="SSF48097">
    <property type="entry name" value="Regulator of G-protein signaling, RGS"/>
    <property type="match status" value="1"/>
</dbReference>
<evidence type="ECO:0000259" key="2">
    <source>
        <dbReference type="PROSITE" id="PS50132"/>
    </source>
</evidence>
<evidence type="ECO:0000313" key="3">
    <source>
        <dbReference type="EnsemblMetazoa" id="MESCA001942-PA"/>
    </source>
</evidence>
<dbReference type="PROSITE" id="PS50132">
    <property type="entry name" value="RGS"/>
    <property type="match status" value="1"/>
</dbReference>
<proteinExistence type="predicted"/>
<dbReference type="PANTHER" id="PTHR45746">
    <property type="entry name" value="LP21163P"/>
    <property type="match status" value="1"/>
</dbReference>
<keyword evidence="4" id="KW-1185">Reference proteome</keyword>
<dbReference type="PRINTS" id="PR01301">
    <property type="entry name" value="RGSPROTEIN"/>
</dbReference>
<feature type="domain" description="RGS" evidence="2">
    <location>
        <begin position="14"/>
        <end position="132"/>
    </location>
</feature>
<dbReference type="EnsemblMetazoa" id="MESCA001942-RA">
    <property type="protein sequence ID" value="MESCA001942-PA"/>
    <property type="gene ID" value="MESCA001942"/>
</dbReference>
<keyword evidence="1" id="KW-0734">Signal transduction inhibitor</keyword>
<dbReference type="InterPro" id="IPR016137">
    <property type="entry name" value="RGS"/>
</dbReference>
<reference evidence="3" key="2">
    <citation type="submission" date="2015-06" db="UniProtKB">
        <authorList>
            <consortium name="EnsemblMetazoa"/>
        </authorList>
    </citation>
    <scope>IDENTIFICATION</scope>
</reference>
<dbReference type="EMBL" id="CAQQ02166571">
    <property type="status" value="NOT_ANNOTATED_CDS"/>
    <property type="molecule type" value="Genomic_DNA"/>
</dbReference>
<dbReference type="GO" id="GO:0008277">
    <property type="term" value="P:regulation of G protein-coupled receptor signaling pathway"/>
    <property type="evidence" value="ECO:0007669"/>
    <property type="project" value="InterPro"/>
</dbReference>
<dbReference type="InterPro" id="IPR036305">
    <property type="entry name" value="RGS_sf"/>
</dbReference>
<dbReference type="GO" id="GO:0009968">
    <property type="term" value="P:negative regulation of signal transduction"/>
    <property type="evidence" value="ECO:0007669"/>
    <property type="project" value="UniProtKB-KW"/>
</dbReference>
<sequence length="148" mass="17347">KDIPLRRVKRWSFSLRELLHDPIGREQFTKFLEKEYSSENLKFWESVQQMKKLPQSEIKTAINNIWLEYLCPDAPSPVNVDSKSVELAKEAVKATGPPNRWCFDVAASHVYHLMTSDSYSRYLRSDMYKEFLNCSRKKVKSIPNLFGV</sequence>
<dbReference type="InterPro" id="IPR044926">
    <property type="entry name" value="RGS_subdomain_2"/>
</dbReference>
<name>T1GF14_MEGSC</name>
<evidence type="ECO:0000313" key="4">
    <source>
        <dbReference type="Proteomes" id="UP000015102"/>
    </source>
</evidence>
<protein>
    <recommendedName>
        <fullName evidence="2">RGS domain-containing protein</fullName>
    </recommendedName>
</protein>
<evidence type="ECO:0000256" key="1">
    <source>
        <dbReference type="ARBA" id="ARBA00022700"/>
    </source>
</evidence>
<organism evidence="3 4">
    <name type="scientific">Megaselia scalaris</name>
    <name type="common">Humpbacked fly</name>
    <name type="synonym">Phora scalaris</name>
    <dbReference type="NCBI Taxonomy" id="36166"/>
    <lineage>
        <taxon>Eukaryota</taxon>
        <taxon>Metazoa</taxon>
        <taxon>Ecdysozoa</taxon>
        <taxon>Arthropoda</taxon>
        <taxon>Hexapoda</taxon>
        <taxon>Insecta</taxon>
        <taxon>Pterygota</taxon>
        <taxon>Neoptera</taxon>
        <taxon>Endopterygota</taxon>
        <taxon>Diptera</taxon>
        <taxon>Brachycera</taxon>
        <taxon>Muscomorpha</taxon>
        <taxon>Platypezoidea</taxon>
        <taxon>Phoridae</taxon>
        <taxon>Megaseliini</taxon>
        <taxon>Megaselia</taxon>
    </lineage>
</organism>
<dbReference type="AlphaFoldDB" id="T1GF14"/>
<dbReference type="OMA" id="MYDTFIA"/>
<dbReference type="PANTHER" id="PTHR45746:SF6">
    <property type="entry name" value="LP21163P"/>
    <property type="match status" value="1"/>
</dbReference>
<dbReference type="SMART" id="SM00315">
    <property type="entry name" value="RGS"/>
    <property type="match status" value="1"/>
</dbReference>
<dbReference type="HOGENOM" id="CLU_059863_1_4_1"/>
<reference evidence="4" key="1">
    <citation type="submission" date="2013-02" db="EMBL/GenBank/DDBJ databases">
        <authorList>
            <person name="Hughes D."/>
        </authorList>
    </citation>
    <scope>NUCLEOTIDE SEQUENCE</scope>
    <source>
        <strain>Durham</strain>
        <strain evidence="4">NC isolate 2 -- Noor lab</strain>
    </source>
</reference>
<dbReference type="Proteomes" id="UP000015102">
    <property type="component" value="Unassembled WGS sequence"/>
</dbReference>
<dbReference type="Pfam" id="PF00615">
    <property type="entry name" value="RGS"/>
    <property type="match status" value="1"/>
</dbReference>